<dbReference type="PRINTS" id="PR00507">
    <property type="entry name" value="N12N6MTFRASE"/>
</dbReference>
<dbReference type="EMBL" id="JAVDXW010000001">
    <property type="protein sequence ID" value="MDR7303495.1"/>
    <property type="molecule type" value="Genomic_DNA"/>
</dbReference>
<dbReference type="PANTHER" id="PTHR42998">
    <property type="entry name" value="TYPE I RESTRICTION ENZYME HINDVIIP M PROTEIN-RELATED"/>
    <property type="match status" value="1"/>
</dbReference>
<dbReference type="NCBIfam" id="NF047738">
    <property type="entry name" value="antiphage_MADS2"/>
    <property type="match status" value="1"/>
</dbReference>
<protein>
    <submittedName>
        <fullName evidence="3">Type I restriction enzyme M protein</fullName>
        <ecNumber evidence="3">2.1.1.72</ecNumber>
    </submittedName>
</protein>
<evidence type="ECO:0000259" key="1">
    <source>
        <dbReference type="Pfam" id="PF02384"/>
    </source>
</evidence>
<dbReference type="EC" id="2.1.1.72" evidence="3"/>
<dbReference type="InterPro" id="IPR029464">
    <property type="entry name" value="HSDR_N"/>
</dbReference>
<dbReference type="Proteomes" id="UP001180845">
    <property type="component" value="Unassembled WGS sequence"/>
</dbReference>
<dbReference type="GO" id="GO:0009007">
    <property type="term" value="F:site-specific DNA-methyltransferase (adenine-specific) activity"/>
    <property type="evidence" value="ECO:0007669"/>
    <property type="project" value="UniProtKB-EC"/>
</dbReference>
<gene>
    <name evidence="3" type="ORF">JOF55_003676</name>
</gene>
<dbReference type="GO" id="GO:0003677">
    <property type="term" value="F:DNA binding"/>
    <property type="evidence" value="ECO:0007669"/>
    <property type="project" value="InterPro"/>
</dbReference>
<reference evidence="3" key="1">
    <citation type="submission" date="2023-07" db="EMBL/GenBank/DDBJ databases">
        <title>Sequencing the genomes of 1000 actinobacteria strains.</title>
        <authorList>
            <person name="Klenk H.-P."/>
        </authorList>
    </citation>
    <scope>NUCLEOTIDE SEQUENCE</scope>
    <source>
        <strain evidence="3">DSM 45977</strain>
    </source>
</reference>
<keyword evidence="3" id="KW-0808">Transferase</keyword>
<dbReference type="Gene3D" id="3.40.50.150">
    <property type="entry name" value="Vaccinia Virus protein VP39"/>
    <property type="match status" value="1"/>
</dbReference>
<sequence>MDEFVASHASVTESAGSDAHEMLDALAEDEIVDYITGEAVKETPKEKVRQRIVRGLLHEYGIAVEYMASDFPVTVDNGGGRKRTKKADIAIFDSEEHTQDNLRRVVVCKPEPKNGNTVTKIRTHEQATKELDELKELMGNENVPELKYGLWTNGVDLFYLHKEIGRWGTTYEPRADWPQSSESLGSRSVASHARLRSGEEDMLRTAFRRCHNYIHGNEGLPKDAAFWQFMYLLYAKIHDEQVNRNGGAQFYAAFDEPFTDDGRGKIRERIDNLFAQVKNAYPLFSARDEITLSDRALAFIVGQLAPYNLADTEIDAKGAAYQELVGNNLRGDRGQYFTPVRAVRLMVDILAPQEHERVLDPACGTGGFLRETLAALLKQWRENEGIGDELDAEEQRERHRQRLKRYVENNLFGADFDPFLVRATSLNLMTVAGTQGNVYHMNSLAFPDGTLPGVEPARAEIRFGSVDVLMTNPPFGSDIKITDEDVLNRYRDGVAQSWTRSKETGLPVASSTPVTGVSPEQLFIQRAVQWVKPGGRIGIVLPNGILSNPGPSDEAIRRWILENCWVLASVELPVEAFIYEAGVNILTTLLFLKKKTDEERMAKDMGADQEYPVFMAIAEKVGVDRRGNPVYKRHPDGEIVLDYETKLETFRIGGQKRERTLHRTVKVIDDDLPEIGRQYHQFRVAHPEPGFTPEGTR</sequence>
<accession>A0AAE3ZG99</accession>
<feature type="domain" description="DNA methylase adenine-specific" evidence="1">
    <location>
        <begin position="314"/>
        <end position="598"/>
    </location>
</feature>
<proteinExistence type="predicted"/>
<keyword evidence="3" id="KW-0489">Methyltransferase</keyword>
<dbReference type="AlphaFoldDB" id="A0AAE3ZG99"/>
<dbReference type="SUPFAM" id="SSF53335">
    <property type="entry name" value="S-adenosyl-L-methionine-dependent methyltransferases"/>
    <property type="match status" value="1"/>
</dbReference>
<dbReference type="Pfam" id="PF13588">
    <property type="entry name" value="HSDR_N_2"/>
    <property type="match status" value="1"/>
</dbReference>
<name>A0AAE3ZG99_9ACTN</name>
<organism evidence="3 4">
    <name type="scientific">Haloactinomyces albus</name>
    <dbReference type="NCBI Taxonomy" id="1352928"/>
    <lineage>
        <taxon>Bacteria</taxon>
        <taxon>Bacillati</taxon>
        <taxon>Actinomycetota</taxon>
        <taxon>Actinomycetes</taxon>
        <taxon>Actinopolysporales</taxon>
        <taxon>Actinopolysporaceae</taxon>
        <taxon>Haloactinomyces</taxon>
    </lineage>
</organism>
<dbReference type="GO" id="GO:0032259">
    <property type="term" value="P:methylation"/>
    <property type="evidence" value="ECO:0007669"/>
    <property type="project" value="UniProtKB-KW"/>
</dbReference>
<dbReference type="PANTHER" id="PTHR42998:SF1">
    <property type="entry name" value="TYPE I RESTRICTION ENZYME HINDI METHYLASE SUBUNIT"/>
    <property type="match status" value="1"/>
</dbReference>
<comment type="caution">
    <text evidence="3">The sequence shown here is derived from an EMBL/GenBank/DDBJ whole genome shotgun (WGS) entry which is preliminary data.</text>
</comment>
<dbReference type="Pfam" id="PF02384">
    <property type="entry name" value="N6_Mtase"/>
    <property type="match status" value="1"/>
</dbReference>
<dbReference type="GO" id="GO:0008170">
    <property type="term" value="F:N-methyltransferase activity"/>
    <property type="evidence" value="ECO:0007669"/>
    <property type="project" value="InterPro"/>
</dbReference>
<evidence type="ECO:0000313" key="3">
    <source>
        <dbReference type="EMBL" id="MDR7303495.1"/>
    </source>
</evidence>
<dbReference type="InterPro" id="IPR029063">
    <property type="entry name" value="SAM-dependent_MTases_sf"/>
</dbReference>
<dbReference type="InterPro" id="IPR003356">
    <property type="entry name" value="DNA_methylase_A-5"/>
</dbReference>
<feature type="domain" description="Type I restriction enzyme R protein N-terminal" evidence="2">
    <location>
        <begin position="44"/>
        <end position="163"/>
    </location>
</feature>
<dbReference type="InterPro" id="IPR052916">
    <property type="entry name" value="Type-I_RE_MTase_Subunit"/>
</dbReference>
<evidence type="ECO:0000259" key="2">
    <source>
        <dbReference type="Pfam" id="PF13588"/>
    </source>
</evidence>
<evidence type="ECO:0000313" key="4">
    <source>
        <dbReference type="Proteomes" id="UP001180845"/>
    </source>
</evidence>
<keyword evidence="4" id="KW-1185">Reference proteome</keyword>